<keyword evidence="2" id="KW-1185">Reference proteome</keyword>
<accession>A0ABX6T114</accession>
<dbReference type="RefSeq" id="WP_187714966.1">
    <property type="nucleotide sequence ID" value="NZ_CP060780.1"/>
</dbReference>
<organism evidence="1 2">
    <name type="scientific">Sphingomonas daechungensis</name>
    <dbReference type="NCBI Taxonomy" id="1176646"/>
    <lineage>
        <taxon>Bacteria</taxon>
        <taxon>Pseudomonadati</taxon>
        <taxon>Pseudomonadota</taxon>
        <taxon>Alphaproteobacteria</taxon>
        <taxon>Sphingomonadales</taxon>
        <taxon>Sphingomonadaceae</taxon>
        <taxon>Sphingomonas</taxon>
    </lineage>
</organism>
<dbReference type="EMBL" id="CP060780">
    <property type="protein sequence ID" value="QNP43536.1"/>
    <property type="molecule type" value="Genomic_DNA"/>
</dbReference>
<reference evidence="1 2" key="1">
    <citation type="submission" date="2020-08" db="EMBL/GenBank/DDBJ databases">
        <title>Genome sequence of Sphingomonas daechungensis KACC 18115T.</title>
        <authorList>
            <person name="Hyun D.-W."/>
            <person name="Bae J.-W."/>
        </authorList>
    </citation>
    <scope>NUCLEOTIDE SEQUENCE [LARGE SCALE GENOMIC DNA]</scope>
    <source>
        <strain evidence="1 2">KACC 18115</strain>
    </source>
</reference>
<evidence type="ECO:0000313" key="1">
    <source>
        <dbReference type="EMBL" id="QNP43536.1"/>
    </source>
</evidence>
<sequence>MDVSVFAYQWSPNTVYHFVMITRGGTGFAQFVPMVESIRRLGPNEAAQIRRALSTSRR</sequence>
<name>A0ABX6T114_9SPHN</name>
<evidence type="ECO:0000313" key="2">
    <source>
        <dbReference type="Proteomes" id="UP000516134"/>
    </source>
</evidence>
<proteinExistence type="predicted"/>
<gene>
    <name evidence="1" type="ORF">H9L15_01795</name>
</gene>
<protein>
    <submittedName>
        <fullName evidence="1">Uncharacterized protein</fullName>
    </submittedName>
</protein>
<dbReference type="Proteomes" id="UP000516134">
    <property type="component" value="Chromosome"/>
</dbReference>